<comment type="similarity">
    <text evidence="4">Belongs to the dynactin subunits 5/6 family. Dynactin subunit 5 subfamily.</text>
</comment>
<evidence type="ECO:0000256" key="4">
    <source>
        <dbReference type="ARBA" id="ARBA00034706"/>
    </source>
</evidence>
<comment type="subcellular location">
    <subcellularLocation>
        <location evidence="1">Cytoplasm</location>
        <location evidence="1">Cytoskeleton</location>
    </subcellularLocation>
</comment>
<dbReference type="Gene3D" id="2.160.10.10">
    <property type="entry name" value="Hexapeptide repeat proteins"/>
    <property type="match status" value="1"/>
</dbReference>
<protein>
    <recommendedName>
        <fullName evidence="5">Dynactin subunit 5</fullName>
    </recommendedName>
</protein>
<dbReference type="Pfam" id="PF21711">
    <property type="entry name" value="DCTN5"/>
    <property type="match status" value="1"/>
</dbReference>
<keyword evidence="3" id="KW-0206">Cytoskeleton</keyword>
<dbReference type="EMBL" id="QEAN01000157">
    <property type="protein sequence ID" value="TPX45266.1"/>
    <property type="molecule type" value="Genomic_DNA"/>
</dbReference>
<reference evidence="8 9" key="1">
    <citation type="journal article" date="2019" name="Sci. Rep.">
        <title>Comparative genomics of chytrid fungi reveal insights into the obligate biotrophic and pathogenic lifestyle of Synchytrium endobioticum.</title>
        <authorList>
            <person name="van de Vossenberg B.T.L.H."/>
            <person name="Warris S."/>
            <person name="Nguyen H.D.T."/>
            <person name="van Gent-Pelzer M.P.E."/>
            <person name="Joly D.L."/>
            <person name="van de Geest H.C."/>
            <person name="Bonants P.J.M."/>
            <person name="Smith D.S."/>
            <person name="Levesque C.A."/>
            <person name="van der Lee T.A.J."/>
        </authorList>
    </citation>
    <scope>NUCLEOTIDE SEQUENCE [LARGE SCALE GENOMIC DNA]</scope>
    <source>
        <strain evidence="7 9">LEV6574</strain>
        <strain evidence="6 8">MB42</strain>
    </source>
</reference>
<proteinExistence type="inferred from homology"/>
<gene>
    <name evidence="7" type="ORF">SeLEV6574_g03341</name>
    <name evidence="6" type="ORF">SeMB42_g04070</name>
</gene>
<dbReference type="OrthoDB" id="417208at2759"/>
<evidence type="ECO:0000256" key="3">
    <source>
        <dbReference type="ARBA" id="ARBA00023212"/>
    </source>
</evidence>
<comment type="caution">
    <text evidence="7">The sequence shown here is derived from an EMBL/GenBank/DDBJ whole genome shotgun (WGS) entry which is preliminary data.</text>
</comment>
<dbReference type="GO" id="GO:0005869">
    <property type="term" value="C:dynactin complex"/>
    <property type="evidence" value="ECO:0007669"/>
    <property type="project" value="TreeGrafter"/>
</dbReference>
<evidence type="ECO:0000313" key="8">
    <source>
        <dbReference type="Proteomes" id="UP000317494"/>
    </source>
</evidence>
<sequence>MEPHVTTYTKAEYIETDTGNKVSRASTIVGSQNIIMGGKSIIREDCVLRGDLRRTGGGHSVVVAIGRYCLIGSRSIIRPPFKTYKGVFSYYPTKIGDYVHIAEDCIIEAATIGNCVMVGKSCIIGRFATIKDNVRVLDNTVIPPNTVIPSFSVYGGNPGQLIDILSESIQDVYESYAKEYYYDKFLVHAT</sequence>
<dbReference type="EMBL" id="QEAM01000110">
    <property type="protein sequence ID" value="TPX46207.1"/>
    <property type="molecule type" value="Genomic_DNA"/>
</dbReference>
<evidence type="ECO:0000313" key="6">
    <source>
        <dbReference type="EMBL" id="TPX45266.1"/>
    </source>
</evidence>
<evidence type="ECO:0000313" key="9">
    <source>
        <dbReference type="Proteomes" id="UP000320475"/>
    </source>
</evidence>
<dbReference type="STRING" id="286115.A0A507D4F9"/>
<evidence type="ECO:0000256" key="5">
    <source>
        <dbReference type="ARBA" id="ARBA00034865"/>
    </source>
</evidence>
<keyword evidence="2" id="KW-0963">Cytoplasm</keyword>
<dbReference type="PANTHER" id="PTHR46126">
    <property type="entry name" value="DYNACTIN SUBUNIT 5"/>
    <property type="match status" value="1"/>
</dbReference>
<evidence type="ECO:0000313" key="7">
    <source>
        <dbReference type="EMBL" id="TPX46207.1"/>
    </source>
</evidence>
<evidence type="ECO:0000256" key="1">
    <source>
        <dbReference type="ARBA" id="ARBA00004245"/>
    </source>
</evidence>
<name>A0A507D4F9_9FUNG</name>
<organism evidence="7 9">
    <name type="scientific">Synchytrium endobioticum</name>
    <dbReference type="NCBI Taxonomy" id="286115"/>
    <lineage>
        <taxon>Eukaryota</taxon>
        <taxon>Fungi</taxon>
        <taxon>Fungi incertae sedis</taxon>
        <taxon>Chytridiomycota</taxon>
        <taxon>Chytridiomycota incertae sedis</taxon>
        <taxon>Chytridiomycetes</taxon>
        <taxon>Synchytriales</taxon>
        <taxon>Synchytriaceae</taxon>
        <taxon>Synchytrium</taxon>
    </lineage>
</organism>
<dbReference type="CDD" id="cd03359">
    <property type="entry name" value="LbH_Dynactin_5"/>
    <property type="match status" value="1"/>
</dbReference>
<dbReference type="InterPro" id="IPR011004">
    <property type="entry name" value="Trimer_LpxA-like_sf"/>
</dbReference>
<dbReference type="Proteomes" id="UP000317494">
    <property type="component" value="Unassembled WGS sequence"/>
</dbReference>
<accession>A0A507D4F9</accession>
<keyword evidence="8" id="KW-1185">Reference proteome</keyword>
<dbReference type="VEuPathDB" id="FungiDB:SeMB42_g04070"/>
<dbReference type="Proteomes" id="UP000320475">
    <property type="component" value="Unassembled WGS sequence"/>
</dbReference>
<dbReference type="PANTHER" id="PTHR46126:SF1">
    <property type="entry name" value="DYNACTIN SUBUNIT 5"/>
    <property type="match status" value="1"/>
</dbReference>
<dbReference type="AlphaFoldDB" id="A0A507D4F9"/>
<dbReference type="SUPFAM" id="SSF51161">
    <property type="entry name" value="Trimeric LpxA-like enzymes"/>
    <property type="match status" value="1"/>
</dbReference>
<evidence type="ECO:0000256" key="2">
    <source>
        <dbReference type="ARBA" id="ARBA00022490"/>
    </source>
</evidence>
<dbReference type="InterPro" id="IPR047125">
    <property type="entry name" value="DCTN5"/>
</dbReference>